<dbReference type="EMBL" id="HE965806">
    <property type="protein sequence ID" value="CCJ56021.1"/>
    <property type="molecule type" value="Genomic_DNA"/>
</dbReference>
<dbReference type="InterPro" id="IPR011663">
    <property type="entry name" value="UTRA"/>
</dbReference>
<dbReference type="CDD" id="cd07377">
    <property type="entry name" value="WHTH_GntR"/>
    <property type="match status" value="1"/>
</dbReference>
<gene>
    <name evidence="5" type="ORF">BN112_4107</name>
</gene>
<keyword evidence="1" id="KW-0805">Transcription regulation</keyword>
<dbReference type="RefSeq" id="WP_003814799.1">
    <property type="nucleotide sequence ID" value="NC_019382.1"/>
</dbReference>
<dbReference type="SUPFAM" id="SSF64288">
    <property type="entry name" value="Chorismate lyase-like"/>
    <property type="match status" value="1"/>
</dbReference>
<dbReference type="OrthoDB" id="7173258at2"/>
<dbReference type="Gene3D" id="1.10.10.10">
    <property type="entry name" value="Winged helix-like DNA-binding domain superfamily/Winged helix DNA-binding domain"/>
    <property type="match status" value="1"/>
</dbReference>
<proteinExistence type="predicted"/>
<keyword evidence="2" id="KW-0238">DNA-binding</keyword>
<organism evidence="5 6">
    <name type="scientific">Bordetella bronchiseptica 253</name>
    <dbReference type="NCBI Taxonomy" id="568707"/>
    <lineage>
        <taxon>Bacteria</taxon>
        <taxon>Pseudomonadati</taxon>
        <taxon>Pseudomonadota</taxon>
        <taxon>Betaproteobacteria</taxon>
        <taxon>Burkholderiales</taxon>
        <taxon>Alcaligenaceae</taxon>
        <taxon>Bordetella</taxon>
    </lineage>
</organism>
<protein>
    <submittedName>
        <fullName evidence="5">GntR-family transcriptional regulator</fullName>
    </submittedName>
</protein>
<dbReference type="InterPro" id="IPR000524">
    <property type="entry name" value="Tscrpt_reg_HTH_GntR"/>
</dbReference>
<dbReference type="Pfam" id="PF00392">
    <property type="entry name" value="GntR"/>
    <property type="match status" value="1"/>
</dbReference>
<dbReference type="GeneID" id="69600069"/>
<evidence type="ECO:0000313" key="5">
    <source>
        <dbReference type="EMBL" id="CCJ56021.1"/>
    </source>
</evidence>
<reference evidence="5 6" key="1">
    <citation type="journal article" date="2012" name="BMC Genomics">
        <title>Comparative genomics of the classical Bordetella subspecies: the evolution and exchange of virulence-associated diversity amongst closely related pathogens.</title>
        <authorList>
            <person name="Park J."/>
            <person name="Zhang Y."/>
            <person name="Buboltz A.M."/>
            <person name="Zhang X."/>
            <person name="Schuster S.C."/>
            <person name="Ahuja U."/>
            <person name="Liu M."/>
            <person name="Miller J.F."/>
            <person name="Sebaihia M."/>
            <person name="Bentley S.D."/>
            <person name="Parkhill J."/>
            <person name="Harvill E.T."/>
        </authorList>
    </citation>
    <scope>NUCLEOTIDE SEQUENCE [LARGE SCALE GENOMIC DNA]</scope>
    <source>
        <strain evidence="5 6">253</strain>
    </source>
</reference>
<evidence type="ECO:0000256" key="3">
    <source>
        <dbReference type="ARBA" id="ARBA00023163"/>
    </source>
</evidence>
<evidence type="ECO:0000313" key="6">
    <source>
        <dbReference type="Proteomes" id="UP000007564"/>
    </source>
</evidence>
<evidence type="ECO:0000259" key="4">
    <source>
        <dbReference type="PROSITE" id="PS50949"/>
    </source>
</evidence>
<dbReference type="GO" id="GO:0003677">
    <property type="term" value="F:DNA binding"/>
    <property type="evidence" value="ECO:0007669"/>
    <property type="project" value="UniProtKB-KW"/>
</dbReference>
<dbReference type="PANTHER" id="PTHR44846:SF1">
    <property type="entry name" value="MANNOSYL-D-GLYCERATE TRANSPORT_METABOLISM SYSTEM REPRESSOR MNGR-RELATED"/>
    <property type="match status" value="1"/>
</dbReference>
<dbReference type="SMART" id="SM00345">
    <property type="entry name" value="HTH_GNTR"/>
    <property type="match status" value="1"/>
</dbReference>
<dbReference type="InterPro" id="IPR036390">
    <property type="entry name" value="WH_DNA-bd_sf"/>
</dbReference>
<sequence length="263" mass="30136">MDTDAIRSEIFGQLARPDNSGIPKYRRLSNILVEAIRRGVWQPGDRLPAEEQLTEMTPFSLGTVQRALRALTDEGLVIRMQGHGNFVADQQRQMADPWHCRFLDDESDGIVPIYSKAVQRAVVTPSETGPWQRYLHSGSVMRLDRIINVNDEFRIFSRFYADRELLQPLWHVPLEELDGANFKDIIMRQVGLPITEIDRSVRIRRIDAQAARLIGVAPEATVLFMQAVARAGRDACIYYQEFYIPETGRALQLPEQRPRVHGR</sequence>
<name>A0A0C6P8V7_BORBO</name>
<dbReference type="HOGENOM" id="CLU_063236_8_2_4"/>
<dbReference type="PROSITE" id="PS50949">
    <property type="entry name" value="HTH_GNTR"/>
    <property type="match status" value="1"/>
</dbReference>
<dbReference type="KEGG" id="bbh:BN112_4107"/>
<dbReference type="Proteomes" id="UP000007564">
    <property type="component" value="Chromosome"/>
</dbReference>
<dbReference type="AlphaFoldDB" id="A0A0C6P8V7"/>
<evidence type="ECO:0000256" key="1">
    <source>
        <dbReference type="ARBA" id="ARBA00023015"/>
    </source>
</evidence>
<evidence type="ECO:0000256" key="2">
    <source>
        <dbReference type="ARBA" id="ARBA00023125"/>
    </source>
</evidence>
<dbReference type="InterPro" id="IPR050679">
    <property type="entry name" value="Bact_HTH_transcr_reg"/>
</dbReference>
<dbReference type="InterPro" id="IPR028978">
    <property type="entry name" value="Chorismate_lyase_/UTRA_dom_sf"/>
</dbReference>
<keyword evidence="3" id="KW-0804">Transcription</keyword>
<dbReference type="PANTHER" id="PTHR44846">
    <property type="entry name" value="MANNOSYL-D-GLYCERATE TRANSPORT/METABOLISM SYSTEM REPRESSOR MNGR-RELATED"/>
    <property type="match status" value="1"/>
</dbReference>
<dbReference type="Gene3D" id="3.40.1410.10">
    <property type="entry name" value="Chorismate lyase-like"/>
    <property type="match status" value="1"/>
</dbReference>
<dbReference type="Pfam" id="PF07702">
    <property type="entry name" value="UTRA"/>
    <property type="match status" value="1"/>
</dbReference>
<accession>A0A0C6P8V7</accession>
<dbReference type="InterPro" id="IPR036388">
    <property type="entry name" value="WH-like_DNA-bd_sf"/>
</dbReference>
<dbReference type="SUPFAM" id="SSF46785">
    <property type="entry name" value="Winged helix' DNA-binding domain"/>
    <property type="match status" value="1"/>
</dbReference>
<feature type="domain" description="HTH gntR-type" evidence="4">
    <location>
        <begin position="22"/>
        <end position="90"/>
    </location>
</feature>
<dbReference type="GO" id="GO:0003700">
    <property type="term" value="F:DNA-binding transcription factor activity"/>
    <property type="evidence" value="ECO:0007669"/>
    <property type="project" value="InterPro"/>
</dbReference>
<dbReference type="GO" id="GO:0045892">
    <property type="term" value="P:negative regulation of DNA-templated transcription"/>
    <property type="evidence" value="ECO:0007669"/>
    <property type="project" value="TreeGrafter"/>
</dbReference>